<evidence type="ECO:0000256" key="4">
    <source>
        <dbReference type="ARBA" id="ARBA00022989"/>
    </source>
</evidence>
<keyword evidence="3 6" id="KW-0812">Transmembrane</keyword>
<dbReference type="EMBL" id="BQKI01000003">
    <property type="protein sequence ID" value="GJM90904.1"/>
    <property type="molecule type" value="Genomic_DNA"/>
</dbReference>
<reference evidence="7" key="2">
    <citation type="submission" date="2021-12" db="EMBL/GenBank/DDBJ databases">
        <title>Resequencing data analysis of finger millet.</title>
        <authorList>
            <person name="Hatakeyama M."/>
            <person name="Aluri S."/>
            <person name="Balachadran M.T."/>
            <person name="Sivarajan S.R."/>
            <person name="Poveda L."/>
            <person name="Shimizu-Inatsugi R."/>
            <person name="Schlapbach R."/>
            <person name="Sreeman S.M."/>
            <person name="Shimizu K.K."/>
        </authorList>
    </citation>
    <scope>NUCLEOTIDE SEQUENCE</scope>
</reference>
<sequence>MEEGSGADEEISVMAEVKKQLCLAGPLVVGYLLQQIVLTISMIFAGHVDELALASASLATSFASVAGFFLMTGMTSALDTLCGQAYGAGQHHLVGVYKQRVMLVFSLVSIPVSVIWAYSGKILVLLRQDPEIAAGAGSYMRWMIPAPFLFALLQCHVRFLQSQNLVLPVMLSSGIAAVAHVAVCWLLVFTLGLGANGAALAIVVSNLLNLSFLALYVRLSPLCKDTWTGFSRDAIRDIPSFLKLAVLSAIMVCLECWSFELLVLLAGVLPNPKLEMAILSICYNIYFLAFMIPTGLDFAVSVRVSNELGAGRPQTARLAARVVMLLCFLMSLFLALVMVLLRNRLGYAFSNVEEVALYYAKLMPILALCFFFDSMECVLSGM</sequence>
<feature type="transmembrane region" description="Helical" evidence="6">
    <location>
        <begin position="139"/>
        <end position="157"/>
    </location>
</feature>
<dbReference type="GO" id="GO:0042910">
    <property type="term" value="F:xenobiotic transmembrane transporter activity"/>
    <property type="evidence" value="ECO:0007669"/>
    <property type="project" value="InterPro"/>
</dbReference>
<gene>
    <name evidence="7" type="primary">ga07228</name>
    <name evidence="7" type="ORF">PR202_ga07228</name>
</gene>
<proteinExistence type="inferred from homology"/>
<dbReference type="GO" id="GO:1990961">
    <property type="term" value="P:xenobiotic detoxification by transmembrane export across the plasma membrane"/>
    <property type="evidence" value="ECO:0007669"/>
    <property type="project" value="InterPro"/>
</dbReference>
<feature type="transmembrane region" description="Helical" evidence="6">
    <location>
        <begin position="318"/>
        <end position="341"/>
    </location>
</feature>
<dbReference type="GO" id="GO:0016020">
    <property type="term" value="C:membrane"/>
    <property type="evidence" value="ECO:0007669"/>
    <property type="project" value="UniProtKB-SubCell"/>
</dbReference>
<dbReference type="NCBIfam" id="TIGR00797">
    <property type="entry name" value="matE"/>
    <property type="match status" value="1"/>
</dbReference>
<feature type="transmembrane region" description="Helical" evidence="6">
    <location>
        <begin position="51"/>
        <end position="71"/>
    </location>
</feature>
<dbReference type="GO" id="GO:0015297">
    <property type="term" value="F:antiporter activity"/>
    <property type="evidence" value="ECO:0007669"/>
    <property type="project" value="InterPro"/>
</dbReference>
<dbReference type="InterPro" id="IPR045069">
    <property type="entry name" value="MATE_euk"/>
</dbReference>
<feature type="transmembrane region" description="Helical" evidence="6">
    <location>
        <begin position="240"/>
        <end position="265"/>
    </location>
</feature>
<dbReference type="AlphaFoldDB" id="A0AAV5BYR4"/>
<feature type="transmembrane region" description="Helical" evidence="6">
    <location>
        <begin position="277"/>
        <end position="298"/>
    </location>
</feature>
<evidence type="ECO:0000256" key="3">
    <source>
        <dbReference type="ARBA" id="ARBA00022692"/>
    </source>
</evidence>
<protein>
    <recommendedName>
        <fullName evidence="9">Protein DETOXIFICATION</fullName>
    </recommendedName>
</protein>
<keyword evidence="8" id="KW-1185">Reference proteome</keyword>
<evidence type="ECO:0000256" key="1">
    <source>
        <dbReference type="ARBA" id="ARBA00004141"/>
    </source>
</evidence>
<keyword evidence="4 6" id="KW-1133">Transmembrane helix</keyword>
<evidence type="ECO:0000313" key="8">
    <source>
        <dbReference type="Proteomes" id="UP001054889"/>
    </source>
</evidence>
<dbReference type="CDD" id="cd13132">
    <property type="entry name" value="MATE_eukaryotic"/>
    <property type="match status" value="1"/>
</dbReference>
<dbReference type="Pfam" id="PF01554">
    <property type="entry name" value="MatE"/>
    <property type="match status" value="2"/>
</dbReference>
<keyword evidence="5 6" id="KW-0472">Membrane</keyword>
<dbReference type="InterPro" id="IPR002528">
    <property type="entry name" value="MATE_fam"/>
</dbReference>
<feature type="transmembrane region" description="Helical" evidence="6">
    <location>
        <begin position="21"/>
        <end position="45"/>
    </location>
</feature>
<accession>A0AAV5BYR4</accession>
<organism evidence="7 8">
    <name type="scientific">Eleusine coracana subsp. coracana</name>
    <dbReference type="NCBI Taxonomy" id="191504"/>
    <lineage>
        <taxon>Eukaryota</taxon>
        <taxon>Viridiplantae</taxon>
        <taxon>Streptophyta</taxon>
        <taxon>Embryophyta</taxon>
        <taxon>Tracheophyta</taxon>
        <taxon>Spermatophyta</taxon>
        <taxon>Magnoliopsida</taxon>
        <taxon>Liliopsida</taxon>
        <taxon>Poales</taxon>
        <taxon>Poaceae</taxon>
        <taxon>PACMAD clade</taxon>
        <taxon>Chloridoideae</taxon>
        <taxon>Cynodonteae</taxon>
        <taxon>Eleusininae</taxon>
        <taxon>Eleusine</taxon>
    </lineage>
</organism>
<evidence type="ECO:0000256" key="5">
    <source>
        <dbReference type="ARBA" id="ARBA00023136"/>
    </source>
</evidence>
<comment type="subcellular location">
    <subcellularLocation>
        <location evidence="1">Membrane</location>
        <topology evidence="1">Multi-pass membrane protein</topology>
    </subcellularLocation>
</comment>
<feature type="transmembrane region" description="Helical" evidence="6">
    <location>
        <begin position="198"/>
        <end position="219"/>
    </location>
</feature>
<comment type="caution">
    <text evidence="7">The sequence shown here is derived from an EMBL/GenBank/DDBJ whole genome shotgun (WGS) entry which is preliminary data.</text>
</comment>
<name>A0AAV5BYR4_ELECO</name>
<dbReference type="PANTHER" id="PTHR11206">
    <property type="entry name" value="MULTIDRUG RESISTANCE PROTEIN"/>
    <property type="match status" value="1"/>
</dbReference>
<evidence type="ECO:0000256" key="2">
    <source>
        <dbReference type="ARBA" id="ARBA00010199"/>
    </source>
</evidence>
<dbReference type="Proteomes" id="UP001054889">
    <property type="component" value="Unassembled WGS sequence"/>
</dbReference>
<evidence type="ECO:0008006" key="9">
    <source>
        <dbReference type="Google" id="ProtNLM"/>
    </source>
</evidence>
<feature type="transmembrane region" description="Helical" evidence="6">
    <location>
        <begin position="169"/>
        <end position="192"/>
    </location>
</feature>
<feature type="transmembrane region" description="Helical" evidence="6">
    <location>
        <begin position="356"/>
        <end position="379"/>
    </location>
</feature>
<comment type="similarity">
    <text evidence="2">Belongs to the multi antimicrobial extrusion (MATE) (TC 2.A.66.1) family.</text>
</comment>
<reference evidence="7" key="1">
    <citation type="journal article" date="2018" name="DNA Res.">
        <title>Multiple hybrid de novo genome assembly of finger millet, an orphan allotetraploid crop.</title>
        <authorList>
            <person name="Hatakeyama M."/>
            <person name="Aluri S."/>
            <person name="Balachadran M.T."/>
            <person name="Sivarajan S.R."/>
            <person name="Patrignani A."/>
            <person name="Gruter S."/>
            <person name="Poveda L."/>
            <person name="Shimizu-Inatsugi R."/>
            <person name="Baeten J."/>
            <person name="Francoijs K.J."/>
            <person name="Nataraja K.N."/>
            <person name="Reddy Y.A.N."/>
            <person name="Phadnis S."/>
            <person name="Ravikumar R.L."/>
            <person name="Schlapbach R."/>
            <person name="Sreeman S.M."/>
            <person name="Shimizu K.K."/>
        </authorList>
    </citation>
    <scope>NUCLEOTIDE SEQUENCE</scope>
</reference>
<evidence type="ECO:0000313" key="7">
    <source>
        <dbReference type="EMBL" id="GJM90904.1"/>
    </source>
</evidence>
<evidence type="ECO:0000256" key="6">
    <source>
        <dbReference type="SAM" id="Phobius"/>
    </source>
</evidence>
<feature type="transmembrane region" description="Helical" evidence="6">
    <location>
        <begin position="101"/>
        <end position="119"/>
    </location>
</feature>